<feature type="compositionally biased region" description="Polar residues" evidence="1">
    <location>
        <begin position="131"/>
        <end position="148"/>
    </location>
</feature>
<dbReference type="AlphaFoldDB" id="G7H839"/>
<name>G7H839_DROME</name>
<dbReference type="EMBL" id="BT132762">
    <property type="protein sequence ID" value="AET07645.1"/>
    <property type="molecule type" value="mRNA"/>
</dbReference>
<feature type="region of interest" description="Disordered" evidence="1">
    <location>
        <begin position="127"/>
        <end position="160"/>
    </location>
</feature>
<reference evidence="3" key="1">
    <citation type="submission" date="2011-11" db="EMBL/GenBank/DDBJ databases">
        <authorList>
            <person name="Carlson J."/>
            <person name="Booth B."/>
            <person name="Frise E."/>
            <person name="Sandler J."/>
            <person name="Wan K."/>
            <person name="Yu C."/>
            <person name="Celniker S."/>
        </authorList>
    </citation>
    <scope>NUCLEOTIDE SEQUENCE</scope>
</reference>
<organism evidence="3">
    <name type="scientific">Drosophila melanogaster</name>
    <name type="common">Fruit fly</name>
    <dbReference type="NCBI Taxonomy" id="7227"/>
    <lineage>
        <taxon>Eukaryota</taxon>
        <taxon>Metazoa</taxon>
        <taxon>Ecdysozoa</taxon>
        <taxon>Arthropoda</taxon>
        <taxon>Hexapoda</taxon>
        <taxon>Insecta</taxon>
        <taxon>Pterygota</taxon>
        <taxon>Neoptera</taxon>
        <taxon>Endopterygota</taxon>
        <taxon>Diptera</taxon>
        <taxon>Brachycera</taxon>
        <taxon>Muscomorpha</taxon>
        <taxon>Ephydroidea</taxon>
        <taxon>Drosophilidae</taxon>
        <taxon>Drosophila</taxon>
        <taxon>Sophophora</taxon>
    </lineage>
</organism>
<sequence>MHISRSLFFFFAKLFLFFCHTYTYNDFVAVSVFWQPTKATSNWVLGGQGWWKCGEIDETTTCDGGFLLNGGMDTMEASPTASVGQLMATTTAHVWVWKPRLWRQPTDPLLVMVTLVLVRCRRPDEIPPAGNISQENSATHHSTRQTDSFFGMTEWRTEKK</sequence>
<evidence type="ECO:0000256" key="2">
    <source>
        <dbReference type="SAM" id="SignalP"/>
    </source>
</evidence>
<feature type="signal peptide" evidence="2">
    <location>
        <begin position="1"/>
        <end position="23"/>
    </location>
</feature>
<proteinExistence type="evidence at transcript level"/>
<protein>
    <submittedName>
        <fullName evidence="3">MIP32848p1</fullName>
    </submittedName>
</protein>
<keyword evidence="2" id="KW-0732">Signal</keyword>
<evidence type="ECO:0000256" key="1">
    <source>
        <dbReference type="SAM" id="MobiDB-lite"/>
    </source>
</evidence>
<evidence type="ECO:0000313" key="3">
    <source>
        <dbReference type="EMBL" id="AET07645.1"/>
    </source>
</evidence>
<feature type="chain" id="PRO_5003495532" evidence="2">
    <location>
        <begin position="24"/>
        <end position="160"/>
    </location>
</feature>
<accession>G7H839</accession>